<dbReference type="PANTHER" id="PTHR34573">
    <property type="entry name" value="VKC DOMAIN-CONTAINING PROTEIN"/>
    <property type="match status" value="1"/>
</dbReference>
<gene>
    <name evidence="2" type="ORF">A3G03_00710</name>
</gene>
<keyword evidence="1" id="KW-1133">Transmembrane helix</keyword>
<sequence length="125" mass="13986">MQENNSLKILGFVVIGAVILTVAFFIFNKKNVVATVNLDEFAQCLADKNVTMYGTEWCVYCQKEKKNFGDSFRLVPHVDCGKEPNKCAENKIKATPTWIFSDGHRLVGLQGLEKLSQESSCPLPQ</sequence>
<comment type="caution">
    <text evidence="2">The sequence shown here is derived from an EMBL/GenBank/DDBJ whole genome shotgun (WGS) entry which is preliminary data.</text>
</comment>
<organism evidence="2 3">
    <name type="scientific">Candidatus Taylorbacteria bacterium RIFCSPLOWO2_12_FULL_44_15c</name>
    <dbReference type="NCBI Taxonomy" id="1802333"/>
    <lineage>
        <taxon>Bacteria</taxon>
        <taxon>Candidatus Tayloriibacteriota</taxon>
    </lineage>
</organism>
<dbReference type="SUPFAM" id="SSF52833">
    <property type="entry name" value="Thioredoxin-like"/>
    <property type="match status" value="1"/>
</dbReference>
<keyword evidence="1" id="KW-0472">Membrane</keyword>
<dbReference type="AlphaFoldDB" id="A0A1G2P7Y5"/>
<dbReference type="EMBL" id="MHSL01000004">
    <property type="protein sequence ID" value="OHA44383.1"/>
    <property type="molecule type" value="Genomic_DNA"/>
</dbReference>
<dbReference type="Gene3D" id="3.40.30.10">
    <property type="entry name" value="Glutaredoxin"/>
    <property type="match status" value="1"/>
</dbReference>
<dbReference type="Proteomes" id="UP000176355">
    <property type="component" value="Unassembled WGS sequence"/>
</dbReference>
<evidence type="ECO:0000313" key="3">
    <source>
        <dbReference type="Proteomes" id="UP000176355"/>
    </source>
</evidence>
<keyword evidence="1" id="KW-0812">Transmembrane</keyword>
<feature type="transmembrane region" description="Helical" evidence="1">
    <location>
        <begin position="7"/>
        <end position="27"/>
    </location>
</feature>
<protein>
    <recommendedName>
        <fullName evidence="4">Thioredoxin domain-containing protein</fullName>
    </recommendedName>
</protein>
<dbReference type="InterPro" id="IPR036249">
    <property type="entry name" value="Thioredoxin-like_sf"/>
</dbReference>
<name>A0A1G2P7Y5_9BACT</name>
<dbReference type="STRING" id="1802333.A3G03_00710"/>
<proteinExistence type="predicted"/>
<evidence type="ECO:0008006" key="4">
    <source>
        <dbReference type="Google" id="ProtNLM"/>
    </source>
</evidence>
<accession>A0A1G2P7Y5</accession>
<evidence type="ECO:0000256" key="1">
    <source>
        <dbReference type="SAM" id="Phobius"/>
    </source>
</evidence>
<dbReference type="PANTHER" id="PTHR34573:SF1">
    <property type="entry name" value="VITAMIN K EPOXIDE REDUCTASE DOMAIN-CONTAINING PROTEIN"/>
    <property type="match status" value="1"/>
</dbReference>
<reference evidence="2 3" key="1">
    <citation type="journal article" date="2016" name="Nat. Commun.">
        <title>Thousands of microbial genomes shed light on interconnected biogeochemical processes in an aquifer system.</title>
        <authorList>
            <person name="Anantharaman K."/>
            <person name="Brown C.T."/>
            <person name="Hug L.A."/>
            <person name="Sharon I."/>
            <person name="Castelle C.J."/>
            <person name="Probst A.J."/>
            <person name="Thomas B.C."/>
            <person name="Singh A."/>
            <person name="Wilkins M.J."/>
            <person name="Karaoz U."/>
            <person name="Brodie E.L."/>
            <person name="Williams K.H."/>
            <person name="Hubbard S.S."/>
            <person name="Banfield J.F."/>
        </authorList>
    </citation>
    <scope>NUCLEOTIDE SEQUENCE [LARGE SCALE GENOMIC DNA]</scope>
</reference>
<evidence type="ECO:0000313" key="2">
    <source>
        <dbReference type="EMBL" id="OHA44383.1"/>
    </source>
</evidence>